<dbReference type="EMBL" id="CP014518">
    <property type="protein sequence ID" value="AMM33612.1"/>
    <property type="molecule type" value="Genomic_DNA"/>
</dbReference>
<evidence type="ECO:0000259" key="1">
    <source>
        <dbReference type="Pfam" id="PF12867"/>
    </source>
</evidence>
<accession>A0A127A7G1</accession>
<gene>
    <name evidence="2" type="ORF">SA2016_2947</name>
</gene>
<dbReference type="InterPro" id="IPR024775">
    <property type="entry name" value="DinB-like"/>
</dbReference>
<dbReference type="KEGG" id="satk:SA2016_2947"/>
<dbReference type="NCBIfam" id="NF047843">
    <property type="entry name" value="MST_Rv0443"/>
    <property type="match status" value="1"/>
</dbReference>
<evidence type="ECO:0000313" key="2">
    <source>
        <dbReference type="EMBL" id="AMM33612.1"/>
    </source>
</evidence>
<name>A0A127A7G1_9MICC</name>
<dbReference type="Gene3D" id="1.20.120.450">
    <property type="entry name" value="dinb family like domain"/>
    <property type="match status" value="1"/>
</dbReference>
<dbReference type="InterPro" id="IPR034660">
    <property type="entry name" value="DinB/YfiT-like"/>
</dbReference>
<organism evidence="2 3">
    <name type="scientific">Sinomonas atrocyanea</name>
    <dbReference type="NCBI Taxonomy" id="37927"/>
    <lineage>
        <taxon>Bacteria</taxon>
        <taxon>Bacillati</taxon>
        <taxon>Actinomycetota</taxon>
        <taxon>Actinomycetes</taxon>
        <taxon>Micrococcales</taxon>
        <taxon>Micrococcaceae</taxon>
        <taxon>Sinomonas</taxon>
    </lineage>
</organism>
<evidence type="ECO:0000313" key="3">
    <source>
        <dbReference type="Proteomes" id="UP000070134"/>
    </source>
</evidence>
<dbReference type="STRING" id="37927.SA2016_2947"/>
<keyword evidence="3" id="KW-1185">Reference proteome</keyword>
<dbReference type="OrthoDB" id="2363925at2"/>
<reference evidence="2 3" key="1">
    <citation type="submission" date="2016-02" db="EMBL/GenBank/DDBJ databases">
        <title>Complete genome of Sinomonas atrocyanea KCTC 3377.</title>
        <authorList>
            <person name="Kim K.M."/>
        </authorList>
    </citation>
    <scope>NUCLEOTIDE SEQUENCE [LARGE SCALE GENOMIC DNA]</scope>
    <source>
        <strain evidence="2 3">KCTC 3377</strain>
    </source>
</reference>
<proteinExistence type="predicted"/>
<feature type="domain" description="DinB-like" evidence="1">
    <location>
        <begin position="18"/>
        <end position="177"/>
    </location>
</feature>
<dbReference type="RefSeq" id="WP_066499375.1">
    <property type="nucleotide sequence ID" value="NZ_BJMO01000008.1"/>
</dbReference>
<dbReference type="SUPFAM" id="SSF109854">
    <property type="entry name" value="DinB/YfiT-like putative metalloenzymes"/>
    <property type="match status" value="1"/>
</dbReference>
<sequence>MSADQNWAADILLDGFGRVEESVEHALLGLSPEQLLQRPGPHANHIAWLVWHLTRVEDDHIAALAHVLGGHEPPKARAREVPPGQLWPQWRDRFALPYGEWATGYGQSSDEVGNFPAVDSEVLRGYHDAVHARVTEVIRGLQPEDLGRVVDERWSPPVTAAVRLVSLLNDATQHVGQAAYVRGIVLG</sequence>
<protein>
    <submittedName>
        <fullName evidence="2">Chorismate synthase</fullName>
    </submittedName>
</protein>
<dbReference type="PATRIC" id="fig|37927.3.peg.3027"/>
<dbReference type="AlphaFoldDB" id="A0A127A7G1"/>
<dbReference type="Pfam" id="PF12867">
    <property type="entry name" value="DinB_2"/>
    <property type="match status" value="1"/>
</dbReference>
<dbReference type="Proteomes" id="UP000070134">
    <property type="component" value="Chromosome"/>
</dbReference>